<accession>A0A068RVR0</accession>
<keyword evidence="3 4" id="KW-0687">Ribonucleoprotein</keyword>
<proteinExistence type="inferred from homology"/>
<dbReference type="GO" id="GO:0006412">
    <property type="term" value="P:translation"/>
    <property type="evidence" value="ECO:0007669"/>
    <property type="project" value="InterPro"/>
</dbReference>
<dbReference type="InterPro" id="IPR037229">
    <property type="entry name" value="Ribosomal_bL35_sf"/>
</dbReference>
<dbReference type="Pfam" id="PF01632">
    <property type="entry name" value="Ribosomal_L35p"/>
    <property type="match status" value="1"/>
</dbReference>
<evidence type="ECO:0000256" key="1">
    <source>
        <dbReference type="ARBA" id="ARBA00006598"/>
    </source>
</evidence>
<reference evidence="5" key="1">
    <citation type="submission" date="2013-08" db="EMBL/GenBank/DDBJ databases">
        <title>Gene expansion shapes genome architecture in the human pathogen Lichtheimia corymbifera: an evolutionary genomics analysis in the ancient terrestrial Mucorales (Mucoromycotina).</title>
        <authorList>
            <person name="Schwartze V.U."/>
            <person name="Winter S."/>
            <person name="Shelest E."/>
            <person name="Marcet-Houben M."/>
            <person name="Horn F."/>
            <person name="Wehner S."/>
            <person name="Hoffmann K."/>
            <person name="Riege K."/>
            <person name="Sammeth M."/>
            <person name="Nowrousian M."/>
            <person name="Valiante V."/>
            <person name="Linde J."/>
            <person name="Jacobsen I.D."/>
            <person name="Marz M."/>
            <person name="Brakhage A.A."/>
            <person name="Gabaldon T."/>
            <person name="Bocker S."/>
            <person name="Voigt K."/>
        </authorList>
    </citation>
    <scope>NUCLEOTIDE SEQUENCE [LARGE SCALE GENOMIC DNA]</scope>
    <source>
        <strain evidence="5">FSU 9682</strain>
    </source>
</reference>
<name>A0A068RVR0_9FUNG</name>
<dbReference type="STRING" id="1263082.A0A068RVR0"/>
<dbReference type="PANTHER" id="PTHR33343:SF1">
    <property type="entry name" value="LARGE RIBOSOMAL SUBUNIT PROTEIN BL35M"/>
    <property type="match status" value="1"/>
</dbReference>
<dbReference type="InterPro" id="IPR001706">
    <property type="entry name" value="Ribosomal_bL35"/>
</dbReference>
<dbReference type="Proteomes" id="UP000027586">
    <property type="component" value="Unassembled WGS sequence"/>
</dbReference>
<dbReference type="InterPro" id="IPR018265">
    <property type="entry name" value="Ribosomal_bL35_CS"/>
</dbReference>
<dbReference type="PANTHER" id="PTHR33343">
    <property type="entry name" value="54S RIBOSOMAL PROTEIN BL35M"/>
    <property type="match status" value="1"/>
</dbReference>
<evidence type="ECO:0000313" key="5">
    <source>
        <dbReference type="EMBL" id="CDH53712.1"/>
    </source>
</evidence>
<dbReference type="PROSITE" id="PS00936">
    <property type="entry name" value="RIBOSOMAL_L35"/>
    <property type="match status" value="1"/>
</dbReference>
<comment type="similarity">
    <text evidence="1 4">Belongs to the bacterial ribosomal protein bL35 family.</text>
</comment>
<dbReference type="GO" id="GO:0015934">
    <property type="term" value="C:large ribosomal subunit"/>
    <property type="evidence" value="ECO:0007669"/>
    <property type="project" value="TreeGrafter"/>
</dbReference>
<evidence type="ECO:0000256" key="4">
    <source>
        <dbReference type="RuleBase" id="RU000568"/>
    </source>
</evidence>
<gene>
    <name evidence="5" type="ORF">LCOR_05038.1</name>
</gene>
<keyword evidence="6" id="KW-1185">Reference proteome</keyword>
<evidence type="ECO:0000256" key="3">
    <source>
        <dbReference type="ARBA" id="ARBA00023274"/>
    </source>
</evidence>
<dbReference type="SUPFAM" id="SSF143034">
    <property type="entry name" value="L35p-like"/>
    <property type="match status" value="1"/>
</dbReference>
<dbReference type="VEuPathDB" id="FungiDB:LCOR_05038.1"/>
<dbReference type="GO" id="GO:0003735">
    <property type="term" value="F:structural constituent of ribosome"/>
    <property type="evidence" value="ECO:0007669"/>
    <property type="project" value="InterPro"/>
</dbReference>
<dbReference type="OrthoDB" id="162638at2759"/>
<keyword evidence="2 4" id="KW-0689">Ribosomal protein</keyword>
<dbReference type="Gene3D" id="4.10.410.60">
    <property type="match status" value="1"/>
</dbReference>
<dbReference type="NCBIfam" id="TIGR00001">
    <property type="entry name" value="rpmI_bact"/>
    <property type="match status" value="1"/>
</dbReference>
<comment type="caution">
    <text evidence="5">The sequence shown here is derived from an EMBL/GenBank/DDBJ whole genome shotgun (WGS) entry which is preliminary data.</text>
</comment>
<dbReference type="EMBL" id="CBTN010000019">
    <property type="protein sequence ID" value="CDH53712.1"/>
    <property type="molecule type" value="Genomic_DNA"/>
</dbReference>
<dbReference type="AlphaFoldDB" id="A0A068RVR0"/>
<dbReference type="FunFam" id="4.10.410.60:FF:000001">
    <property type="entry name" value="50S ribosomal protein L35"/>
    <property type="match status" value="1"/>
</dbReference>
<organism evidence="5 6">
    <name type="scientific">Lichtheimia corymbifera JMRC:FSU:9682</name>
    <dbReference type="NCBI Taxonomy" id="1263082"/>
    <lineage>
        <taxon>Eukaryota</taxon>
        <taxon>Fungi</taxon>
        <taxon>Fungi incertae sedis</taxon>
        <taxon>Mucoromycota</taxon>
        <taxon>Mucoromycotina</taxon>
        <taxon>Mucoromycetes</taxon>
        <taxon>Mucorales</taxon>
        <taxon>Lichtheimiaceae</taxon>
        <taxon>Lichtheimia</taxon>
    </lineage>
</organism>
<protein>
    <recommendedName>
        <fullName evidence="4">50S ribosomal protein L35</fullName>
    </recommendedName>
</protein>
<evidence type="ECO:0000313" key="6">
    <source>
        <dbReference type="Proteomes" id="UP000027586"/>
    </source>
</evidence>
<evidence type="ECO:0000256" key="2">
    <source>
        <dbReference type="ARBA" id="ARBA00022980"/>
    </source>
</evidence>
<dbReference type="InterPro" id="IPR021137">
    <property type="entry name" value="Ribosomal_bL35-like"/>
</dbReference>
<sequence>MFGILTAAARNAFAVKPQGQAVRGMAYKLKSHSGAKKRFFPTSNGNFKRWKVGLRHLNVTFSPERVNRLSRSVLVNNTQKKMLHKVLPYK</sequence>
<dbReference type="PRINTS" id="PR00064">
    <property type="entry name" value="RIBOSOMALL35"/>
</dbReference>